<keyword evidence="2" id="KW-1185">Reference proteome</keyword>
<accession>A0A8S3QJY7</accession>
<organism evidence="1 2">
    <name type="scientific">Mytilus edulis</name>
    <name type="common">Blue mussel</name>
    <dbReference type="NCBI Taxonomy" id="6550"/>
    <lineage>
        <taxon>Eukaryota</taxon>
        <taxon>Metazoa</taxon>
        <taxon>Spiralia</taxon>
        <taxon>Lophotrochozoa</taxon>
        <taxon>Mollusca</taxon>
        <taxon>Bivalvia</taxon>
        <taxon>Autobranchia</taxon>
        <taxon>Pteriomorphia</taxon>
        <taxon>Mytilida</taxon>
        <taxon>Mytiloidea</taxon>
        <taxon>Mytilidae</taxon>
        <taxon>Mytilinae</taxon>
        <taxon>Mytilus</taxon>
    </lineage>
</organism>
<proteinExistence type="predicted"/>
<reference evidence="1" key="1">
    <citation type="submission" date="2021-03" db="EMBL/GenBank/DDBJ databases">
        <authorList>
            <person name="Bekaert M."/>
        </authorList>
    </citation>
    <scope>NUCLEOTIDE SEQUENCE</scope>
</reference>
<evidence type="ECO:0000313" key="1">
    <source>
        <dbReference type="EMBL" id="CAG2196791.1"/>
    </source>
</evidence>
<protein>
    <submittedName>
        <fullName evidence="1">Uncharacterized protein</fullName>
    </submittedName>
</protein>
<dbReference type="EMBL" id="CAJPWZ010000572">
    <property type="protein sequence ID" value="CAG2196791.1"/>
    <property type="molecule type" value="Genomic_DNA"/>
</dbReference>
<evidence type="ECO:0000313" key="2">
    <source>
        <dbReference type="Proteomes" id="UP000683360"/>
    </source>
</evidence>
<sequence>MVTTEEKRLLLNDPDVLVNRLNRVESILAILNATVKQQSTENQQMAVTIQQQNNMIQQQQTSIQKLQATNQHQQTSTLQQQTLIQQHEETIKQLQGSISRTQSYAGGGYYDETGAAAEYVCLPYIVRRDNVFASDVDSQDVPCAPVELTTPQWLVMIPGKYQAYNGWRLNTMAISCRTGSHKAASAYVR</sequence>
<name>A0A8S3QJY7_MYTED</name>
<dbReference type="OrthoDB" id="6086925at2759"/>
<dbReference type="Proteomes" id="UP000683360">
    <property type="component" value="Unassembled WGS sequence"/>
</dbReference>
<gene>
    <name evidence="1" type="ORF">MEDL_11644</name>
</gene>
<dbReference type="AlphaFoldDB" id="A0A8S3QJY7"/>
<comment type="caution">
    <text evidence="1">The sequence shown here is derived from an EMBL/GenBank/DDBJ whole genome shotgun (WGS) entry which is preliminary data.</text>
</comment>